<dbReference type="InterPro" id="IPR001711">
    <property type="entry name" value="PLipase_C_Pinositol-sp_Y"/>
</dbReference>
<feature type="domain" description="PI-PLC Y-box" evidence="1">
    <location>
        <begin position="397"/>
        <end position="459"/>
    </location>
</feature>
<evidence type="ECO:0000313" key="3">
    <source>
        <dbReference type="Proteomes" id="UP001649230"/>
    </source>
</evidence>
<reference evidence="2 3" key="1">
    <citation type="journal article" date="2024" name="Int. J. Syst. Evol. Microbiol.">
        <title>Paenibacillus hexagrammi sp. nov., a novel bacterium isolated from the gut content of Hexagrammos agrammus.</title>
        <authorList>
            <person name="Jung H.K."/>
            <person name="Kim D.G."/>
            <person name="Zin H."/>
            <person name="Park J."/>
            <person name="Jung H."/>
            <person name="Kim Y.O."/>
            <person name="Kong H.J."/>
            <person name="Kim J.W."/>
            <person name="Kim Y.S."/>
        </authorList>
    </citation>
    <scope>NUCLEOTIDE SEQUENCE [LARGE SCALE GENOMIC DNA]</scope>
    <source>
        <strain evidence="2 3">YPD9-1</strain>
    </source>
</reference>
<dbReference type="RefSeq" id="WP_235121534.1">
    <property type="nucleotide sequence ID" value="NZ_CP090978.1"/>
</dbReference>
<sequence>MNILFNIFRCTFTVITASALLISCSQDHPTSIDTASPQPSSEPAQVLSLARSDLPPYQMVMIFPSGNVPKDLPDVEQAINDYLLKKINATIEIRPIDWSVWQDKTNLMFTSNEQFDLMFTSSWYYLGQEVTKQQIIPLDKLLKEYGQGITSTLEPAYLESGRVKGSIYGVVTNKEFASTKGIVMRKDLVDKYHIDLSPIHSLEDFSTVLKTIKDNEPDLIPLQVKYDRSPLTVLLGYGEFDMLDTTGGPGVLRRDSDDLKVINMYETEEYAHYAKLMHEWFQAGYINKDGSITRQDEFEAVKAGKAFAYAESMKPGFDAQESRNTGYPMVTVELTKPYTTTGDTTSAMFAIPRTSKDPARAMMFLNLLYSDPYLLNLLDWGIEGKHYVKKSDTIIDYPPGETAKSIGYNLNLPWMFGNEFNSYIWASDDPKLWDKYRSFNQNAEISKALGFVFDPSGVKNEVIACNNVLLQYTGAINAGEFEPSQILPTFIKALHTAGADKIISEKQRQLDEWAASRNRPPTQMR</sequence>
<dbReference type="PROSITE" id="PS50008">
    <property type="entry name" value="PIPLC_Y_DOMAIN"/>
    <property type="match status" value="1"/>
</dbReference>
<dbReference type="SUPFAM" id="SSF53850">
    <property type="entry name" value="Periplasmic binding protein-like II"/>
    <property type="match status" value="1"/>
</dbReference>
<protein>
    <submittedName>
        <fullName evidence="2">ABC transporter substrate-binding protein</fullName>
    </submittedName>
</protein>
<dbReference type="InterPro" id="IPR022627">
    <property type="entry name" value="DUF3502"/>
</dbReference>
<evidence type="ECO:0000259" key="1">
    <source>
        <dbReference type="PROSITE" id="PS50008"/>
    </source>
</evidence>
<dbReference type="PANTHER" id="PTHR43649">
    <property type="entry name" value="ARABINOSE-BINDING PROTEIN-RELATED"/>
    <property type="match status" value="1"/>
</dbReference>
<evidence type="ECO:0000313" key="2">
    <source>
        <dbReference type="EMBL" id="UJF34961.1"/>
    </source>
</evidence>
<dbReference type="PANTHER" id="PTHR43649:SF17">
    <property type="entry name" value="ABC TRANSPORTER SOLUTE BINDING PROTEIN-SUGAR TRANSPORT"/>
    <property type="match status" value="1"/>
</dbReference>
<dbReference type="EMBL" id="CP090978">
    <property type="protein sequence ID" value="UJF34961.1"/>
    <property type="molecule type" value="Genomic_DNA"/>
</dbReference>
<dbReference type="Pfam" id="PF12010">
    <property type="entry name" value="DUF3502"/>
    <property type="match status" value="1"/>
</dbReference>
<dbReference type="Gene3D" id="3.40.190.10">
    <property type="entry name" value="Periplasmic binding protein-like II"/>
    <property type="match status" value="1"/>
</dbReference>
<dbReference type="InterPro" id="IPR050490">
    <property type="entry name" value="Bact_solute-bd_prot1"/>
</dbReference>
<dbReference type="Pfam" id="PF01547">
    <property type="entry name" value="SBP_bac_1"/>
    <property type="match status" value="1"/>
</dbReference>
<proteinExistence type="predicted"/>
<gene>
    <name evidence="2" type="ORF">L0M14_07400</name>
</gene>
<dbReference type="InterPro" id="IPR006059">
    <property type="entry name" value="SBP"/>
</dbReference>
<dbReference type="Proteomes" id="UP001649230">
    <property type="component" value="Chromosome"/>
</dbReference>
<organism evidence="2 3">
    <name type="scientific">Paenibacillus hexagrammi</name>
    <dbReference type="NCBI Taxonomy" id="2908839"/>
    <lineage>
        <taxon>Bacteria</taxon>
        <taxon>Bacillati</taxon>
        <taxon>Bacillota</taxon>
        <taxon>Bacilli</taxon>
        <taxon>Bacillales</taxon>
        <taxon>Paenibacillaceae</taxon>
        <taxon>Paenibacillus</taxon>
    </lineage>
</organism>
<keyword evidence="3" id="KW-1185">Reference proteome</keyword>
<name>A0ABY3SLY6_9BACL</name>
<accession>A0ABY3SLY6</accession>